<dbReference type="EMBL" id="AAAKQF010000005">
    <property type="protein sequence ID" value="EAC9040306.1"/>
    <property type="molecule type" value="Genomic_DNA"/>
</dbReference>
<dbReference type="EMBL" id="AABGFX010000006">
    <property type="protein sequence ID" value="EAH3127522.1"/>
    <property type="molecule type" value="Genomic_DNA"/>
</dbReference>
<dbReference type="EMBL" id="AABAWE010000001">
    <property type="protein sequence ID" value="EAG2086032.1"/>
    <property type="molecule type" value="Genomic_DNA"/>
</dbReference>
<evidence type="ECO:0000313" key="99">
    <source>
        <dbReference type="Proteomes" id="UP000345329"/>
    </source>
</evidence>
<evidence type="ECO:0000313" key="20">
    <source>
        <dbReference type="EMBL" id="EAE1095410.1"/>
    </source>
</evidence>
<reference evidence="60 105" key="7">
    <citation type="submission" date="2019-09" db="EMBL/GenBank/DDBJ databases">
        <authorList>
            <consortium name="GenomeTrakr network: Whole genome sequencing for foodborne pathogen traceback"/>
        </authorList>
    </citation>
    <scope>NUCLEOTIDE SEQUENCE [LARGE SCALE GENOMIC DNA]</scope>
    <source>
        <strain evidence="39 148">CFSAN004300</strain>
        <strain evidence="40 136">CFSAN072474</strain>
        <strain evidence="60 105">FLAG-55987</strain>
        <strain evidence="38 144">NRRL B-33244</strain>
        <strain evidence="51 117">PHLUSALM00088</strain>
    </source>
</reference>
<evidence type="ECO:0000313" key="38">
    <source>
        <dbReference type="EMBL" id="EAG6762621.1"/>
    </source>
</evidence>
<dbReference type="OMA" id="EFTRYLW"/>
<dbReference type="Proteomes" id="UP000269407">
    <property type="component" value="Unassembled WGS sequence"/>
</dbReference>
<evidence type="ECO:0000313" key="121">
    <source>
        <dbReference type="Proteomes" id="UP000427828"/>
    </source>
</evidence>
<evidence type="ECO:0000313" key="114">
    <source>
        <dbReference type="Proteomes" id="UP000398321"/>
    </source>
</evidence>
<dbReference type="EMBL" id="AAAJKI010000056">
    <property type="protein sequence ID" value="EAC6549555.1"/>
    <property type="molecule type" value="Genomic_DNA"/>
</dbReference>
<evidence type="ECO:0000313" key="131">
    <source>
        <dbReference type="Proteomes" id="UP000478945"/>
    </source>
</evidence>
<dbReference type="EMBL" id="AALGDA010000064">
    <property type="protein sequence ID" value="ECY9784018.1"/>
    <property type="molecule type" value="Genomic_DNA"/>
</dbReference>
<evidence type="ECO:0000313" key="70">
    <source>
        <dbReference type="EMBL" id="HAA8491296.1"/>
    </source>
</evidence>
<dbReference type="EMBL" id="RCRQ01000003">
    <property type="protein sequence ID" value="MCO38196.1"/>
    <property type="molecule type" value="Genomic_DNA"/>
</dbReference>
<dbReference type="EMBL" id="AAAPCR010000001">
    <property type="protein sequence ID" value="EAD8144616.1"/>
    <property type="molecule type" value="Genomic_DNA"/>
</dbReference>
<dbReference type="Proteomes" id="UP000423131">
    <property type="component" value="Unassembled WGS sequence"/>
</dbReference>
<evidence type="ECO:0000313" key="160">
    <source>
        <dbReference type="Proteomes" id="UP000852906"/>
    </source>
</evidence>
<evidence type="ECO:0000313" key="86">
    <source>
        <dbReference type="EMBL" id="RJZ24142.1"/>
    </source>
</evidence>
<dbReference type="Proteomes" id="UP000478682">
    <property type="component" value="Unassembled WGS sequence"/>
</dbReference>
<evidence type="ECO:0000313" key="94">
    <source>
        <dbReference type="Proteomes" id="UP000331186"/>
    </source>
</evidence>
<evidence type="ECO:0000313" key="134">
    <source>
        <dbReference type="Proteomes" id="UP000489121"/>
    </source>
</evidence>
<dbReference type="EMBL" id="AABATR010000001">
    <property type="protein sequence ID" value="EAG1892196.1"/>
    <property type="molecule type" value="Genomic_DNA"/>
</dbReference>
<dbReference type="Pfam" id="PF01313">
    <property type="entry name" value="Bac_export_3"/>
    <property type="match status" value="1"/>
</dbReference>
<evidence type="ECO:0000313" key="78">
    <source>
        <dbReference type="EMBL" id="HAC1756286.1"/>
    </source>
</evidence>
<evidence type="ECO:0000313" key="145">
    <source>
        <dbReference type="Proteomes" id="UP000540117"/>
    </source>
</evidence>
<dbReference type="EMBL" id="AAANYR010000001">
    <property type="protein sequence ID" value="EAD5785491.1"/>
    <property type="molecule type" value="Genomic_DNA"/>
</dbReference>
<evidence type="ECO:0000313" key="15">
    <source>
        <dbReference type="EMBL" id="EAD3791708.1"/>
    </source>
</evidence>
<evidence type="ECO:0000313" key="25">
    <source>
        <dbReference type="EMBL" id="EAE2896552.1"/>
    </source>
</evidence>
<dbReference type="Proteomes" id="UP000546397">
    <property type="component" value="Unassembled WGS sequence"/>
</dbReference>
<keyword evidence="5 7" id="KW-1133">Transmembrane helix</keyword>
<reference evidence="71" key="8">
    <citation type="submission" date="2020-01" db="EMBL/GenBank/DDBJ databases">
        <authorList>
            <consortium name="NCBI Pathogen Detection Project"/>
        </authorList>
    </citation>
    <scope>NUCLEOTIDE SEQUENCE</scope>
    <source>
        <strain evidence="69">09CEB371LM</strain>
        <strain evidence="80">2017-325981-023-01</strain>
        <strain evidence="74">CFIAFB20100120</strain>
        <strain evidence="73">CFIAFB20130012</strain>
        <strain evidence="72">CFIAFB20140010</strain>
        <strain evidence="75">CFIAFB20160038</strain>
        <strain evidence="71">CFIAFB20160079</strain>
        <strain evidence="77">CFIAFB20170037</strain>
        <strain evidence="76">CFIAFB20170045</strain>
        <strain evidence="78">DMG1500109</strain>
        <strain evidence="79">LiDS0115</strain>
        <strain evidence="70">Sam_F526FDD3-C0F7-43DB-B204-E231FEF9C926</strain>
    </source>
</reference>
<evidence type="ECO:0000313" key="52">
    <source>
        <dbReference type="EMBL" id="EAK9427398.1"/>
    </source>
</evidence>
<evidence type="ECO:0000313" key="146">
    <source>
        <dbReference type="Proteomes" id="UP000544530"/>
    </source>
</evidence>
<dbReference type="EMBL" id="AANOZB010000004">
    <property type="protein sequence ID" value="EDP8410042.1"/>
    <property type="molecule type" value="Genomic_DNA"/>
</dbReference>
<dbReference type="EMBL" id="AABAIH010000001">
    <property type="protein sequence ID" value="EAG0993216.1"/>
    <property type="molecule type" value="Genomic_DNA"/>
</dbReference>
<evidence type="ECO:0000313" key="66">
    <source>
        <dbReference type="EMBL" id="EDO0985594.1"/>
    </source>
</evidence>
<evidence type="ECO:0000313" key="67">
    <source>
        <dbReference type="EMBL" id="EDP8410042.1"/>
    </source>
</evidence>
<evidence type="ECO:0000313" key="106">
    <source>
        <dbReference type="Proteomes" id="UP000365297"/>
    </source>
</evidence>
<dbReference type="Proteomes" id="UP000535556">
    <property type="component" value="Unassembled WGS sequence"/>
</dbReference>
<evidence type="ECO:0000313" key="115">
    <source>
        <dbReference type="Proteomes" id="UP000403352"/>
    </source>
</evidence>
<dbReference type="Proteomes" id="UP000533021">
    <property type="component" value="Unassembled WGS sequence"/>
</dbReference>
<evidence type="ECO:0000313" key="23">
    <source>
        <dbReference type="EMBL" id="EAE2355521.1"/>
    </source>
</evidence>
<dbReference type="Proteomes" id="UP000840197">
    <property type="component" value="Unassembled WGS sequence"/>
</dbReference>
<evidence type="ECO:0000313" key="113">
    <source>
        <dbReference type="Proteomes" id="UP000389283"/>
    </source>
</evidence>
<evidence type="ECO:0000313" key="18">
    <source>
        <dbReference type="EMBL" id="EAD8144616.1"/>
    </source>
</evidence>
<evidence type="ECO:0000313" key="82">
    <source>
        <dbReference type="EMBL" id="MCO38196.1"/>
    </source>
</evidence>
<dbReference type="Proteomes" id="UP000478704">
    <property type="component" value="Unassembled WGS sequence"/>
</dbReference>
<evidence type="ECO:0000256" key="2">
    <source>
        <dbReference type="ARBA" id="ARBA00006156"/>
    </source>
</evidence>
<evidence type="ECO:0000313" key="133">
    <source>
        <dbReference type="Proteomes" id="UP000484022"/>
    </source>
</evidence>
<dbReference type="Proteomes" id="UP000548278">
    <property type="component" value="Unassembled WGS sequence"/>
</dbReference>
<dbReference type="EMBL" id="AABBYJ010000006">
    <property type="protein sequence ID" value="EAG4331806.1"/>
    <property type="molecule type" value="Genomic_DNA"/>
</dbReference>
<evidence type="ECO:0000313" key="88">
    <source>
        <dbReference type="EMBL" id="RKC01791.1"/>
    </source>
</evidence>
<evidence type="ECO:0000256" key="4">
    <source>
        <dbReference type="ARBA" id="ARBA00022692"/>
    </source>
</evidence>
<dbReference type="EMBL" id="AAAIKW010000001">
    <property type="protein sequence ID" value="EAC4551297.1"/>
    <property type="molecule type" value="Genomic_DNA"/>
</dbReference>
<evidence type="ECO:0000313" key="81">
    <source>
        <dbReference type="EMBL" id="KAA9453312.1"/>
    </source>
</evidence>
<dbReference type="EMBL" id="AAAQQZ010000001">
    <property type="protein sequence ID" value="EAE1337350.1"/>
    <property type="molecule type" value="Genomic_DNA"/>
</dbReference>
<evidence type="ECO:0000313" key="102">
    <source>
        <dbReference type="Proteomes" id="UP000354255"/>
    </source>
</evidence>
<dbReference type="Proteomes" id="UP000841146">
    <property type="component" value="Unassembled WGS sequence"/>
</dbReference>
<dbReference type="GeneID" id="61188535"/>
<dbReference type="EMBL" id="AALEDS010000018">
    <property type="protein sequence ID" value="ECY6545366.1"/>
    <property type="molecule type" value="Genomic_DNA"/>
</dbReference>
<dbReference type="Proteomes" id="UP000455569">
    <property type="component" value="Unassembled WGS sequence"/>
</dbReference>
<gene>
    <name evidence="62" type="primary">fliQ</name>
    <name evidence="29" type="ORF">A3R20_01155</name>
    <name evidence="28" type="ORF">A8L61_15885</name>
    <name evidence="39" type="ORF">AB917_14860</name>
    <name evidence="9" type="ORF">ABZ57_02230</name>
    <name evidence="88" type="ORF">AE233_02053</name>
    <name evidence="38" type="ORF">AF817_05200</name>
    <name evidence="85" type="ORF">AJL21_10590</name>
    <name evidence="84" type="ORF">AJL21_15605</name>
    <name evidence="20" type="ORF">APD94_05515</name>
    <name evidence="22" type="ORF">ARR48_05500</name>
    <name evidence="21" type="ORF">ART25_00240</name>
    <name evidence="10" type="ORF">ARY78_02770</name>
    <name evidence="33" type="ORF">B1N52_03005</name>
    <name evidence="32" type="ORF">B1S26_03070</name>
    <name evidence="34" type="ORF">B5K54_08700</name>
    <name evidence="30" type="ORF">BB997_01080</name>
    <name evidence="59" type="ORF">BCZ19_03035</name>
    <name evidence="31" type="ORF">BCZ21_02075</name>
    <name evidence="89" type="ORF">BES38_05060</name>
    <name evidence="36" type="ORF">CA369_03180</name>
    <name evidence="35" type="ORF">CAV64_11215</name>
    <name evidence="18" type="ORF">CD20_00870</name>
    <name evidence="40" type="ORF">CW845_10600</name>
    <name evidence="45" type="ORF">D4271_09460</name>
    <name evidence="46" type="ORF">D4920_03085</name>
    <name evidence="41" type="ORF">D4B11_11315</name>
    <name evidence="42" type="ORF">D4C60_10725</name>
    <name evidence="43" type="ORF">D4D89_10665</name>
    <name evidence="44" type="ORF">D4U23_03050</name>
    <name evidence="47" type="ORF">D5M70_09400</name>
    <name evidence="48" type="ORF">D5N24_00395</name>
    <name evidence="50" type="ORF">D7104_01665</name>
    <name evidence="81" type="ORF">DCK61_02325</name>
    <name evidence="37" type="ORF">DCT16_01080</name>
    <name evidence="19" type="ORF">DG57_14070</name>
    <name evidence="82" type="ORF">DOV25_07000</name>
    <name evidence="12" type="ORF">DQ70_01055</name>
    <name evidence="11" type="ORF">DU018_14440</name>
    <name evidence="86" type="ORF">DYZ50_00147</name>
    <name evidence="87" type="ORF">DYZ80_00548</name>
    <name evidence="8" type="ORF">E0I39_10730</name>
    <name evidence="24" type="ORF">E1V33_15120</name>
    <name evidence="25" type="ORF">E1W43_01135</name>
    <name evidence="26" type="ORF">E1W56_01360</name>
    <name evidence="27" type="ORF">E1X78_02855</name>
    <name evidence="49" type="ORF">E5F58_03035</name>
    <name evidence="17" type="ORF">EX365_02815</name>
    <name evidence="16" type="ORF">EXZ73_12900</name>
    <name evidence="58" type="ORF">F1788_05130</name>
    <name evidence="60" type="ORF">F6436_13570</name>
    <name evidence="61" type="ORF">F6515_13585</name>
    <name evidence="51" type="ORF">FA835_10090</name>
    <name evidence="52" type="ORF">FC284_03485</name>
    <name evidence="57" type="ORF">FJU19_10570</name>
    <name evidence="54" type="ORF">FLQ97_14865</name>
    <name evidence="53" type="ORF">FLR03_01455</name>
    <name evidence="55" type="ORF">FNX40_02955</name>
    <name evidence="56" type="ORF">FPL45_06285</name>
    <name evidence="66" type="ORF">FV747_06215</name>
    <name evidence="68" type="ORF">G3O21_000919</name>
    <name evidence="67" type="ORF">G3R95_001601</name>
    <name evidence="69" type="ORF">GHH22_09135</name>
    <name evidence="70" type="ORF">GHO09_12340</name>
    <name evidence="64" type="ORF">GI230_02250</name>
    <name evidence="78" type="ORF">GI949_15040</name>
    <name evidence="65" type="ORF">GJW51_02590</name>
    <name evidence="62" type="ORF">GQG13_01270</name>
    <name evidence="63" type="ORF">GT011_05165</name>
    <name evidence="71" type="ORF">GYO01_07800</name>
    <name evidence="72" type="ORF">GYP27_07075</name>
    <name evidence="73" type="ORF">GYR60_13550</name>
    <name evidence="74" type="ORF">GYS09_00065</name>
    <name evidence="75" type="ORF">GYU24_05550</name>
    <name evidence="76" type="ORF">GYX23_02540</name>
    <name evidence="77" type="ORF">GYY14_02070</name>
    <name evidence="79" type="ORF">GZK27_02285</name>
    <name evidence="80" type="ORF">HQN34_000349</name>
    <name evidence="83" type="ORF">HZJ64_01945</name>
    <name evidence="13" type="ORF">KV70_08810</name>
    <name evidence="14" type="ORF">QD52_02810</name>
    <name evidence="15" type="ORF">UI29_02835</name>
    <name evidence="23" type="ORF">Y261_14375</name>
</gene>
<dbReference type="EMBL" id="CP098507">
    <property type="protein sequence ID" value="UUJ80583.1"/>
    <property type="molecule type" value="Genomic_DNA"/>
</dbReference>
<evidence type="ECO:0000313" key="31">
    <source>
        <dbReference type="EMBL" id="EAG2086032.1"/>
    </source>
</evidence>
<evidence type="ECO:0000313" key="30">
    <source>
        <dbReference type="EMBL" id="EAG1892196.1"/>
    </source>
</evidence>
<name>A0A0D8X0K7_LISMN</name>
<evidence type="ECO:0000313" key="14">
    <source>
        <dbReference type="EMBL" id="EAD1184010.1"/>
    </source>
</evidence>
<dbReference type="Proteomes" id="UP000517258">
    <property type="component" value="Unassembled WGS sequence"/>
</dbReference>
<evidence type="ECO:0000313" key="41">
    <source>
        <dbReference type="EMBL" id="EAG9520362.1"/>
    </source>
</evidence>
<dbReference type="Proteomes" id="UP000193519">
    <property type="component" value="Chromosome"/>
</dbReference>
<comment type="subcellular location">
    <subcellularLocation>
        <location evidence="1">Cell membrane</location>
        <topology evidence="1">Multi-pass membrane protein</topology>
    </subcellularLocation>
</comment>
<evidence type="ECO:0000313" key="111">
    <source>
        <dbReference type="Proteomes" id="UP000379076"/>
    </source>
</evidence>
<protein>
    <submittedName>
        <fullName evidence="67">Flagellar biosynthetic protein FliQ</fullName>
    </submittedName>
    <submittedName>
        <fullName evidence="69">Flagellar export apparatus protein FliQ</fullName>
    </submittedName>
    <submittedName>
        <fullName evidence="62">Flagellar type III secretion system protein FliQ</fullName>
    </submittedName>
</protein>
<evidence type="ECO:0000313" key="141">
    <source>
        <dbReference type="Proteomes" id="UP000529135"/>
    </source>
</evidence>
<evidence type="ECO:0000256" key="7">
    <source>
        <dbReference type="SAM" id="Phobius"/>
    </source>
</evidence>
<evidence type="ECO:0000313" key="105">
    <source>
        <dbReference type="Proteomes" id="UP000364988"/>
    </source>
</evidence>
<reference evidence="81 124" key="4">
    <citation type="submission" date="2018-04" db="EMBL/GenBank/DDBJ databases">
        <title>Genome Analysis of a Prevalent Clone of Listeria monocytogenes Sequence Type 87 in China.</title>
        <authorList>
            <person name="Wang Y."/>
        </authorList>
    </citation>
    <scope>NUCLEOTIDE SEQUENCE [LARGE SCALE GENOMIC DNA]</scope>
    <source>
        <strain evidence="81 124">ICDC_LM1523</strain>
    </source>
</reference>
<evidence type="ECO:0000313" key="157">
    <source>
        <dbReference type="Proteomes" id="UP000843775"/>
    </source>
</evidence>
<evidence type="ECO:0000313" key="36">
    <source>
        <dbReference type="EMBL" id="EAG4461281.1"/>
    </source>
</evidence>
<dbReference type="EMBL" id="DAAIJL010000001">
    <property type="protein sequence ID" value="HAB8555679.1"/>
    <property type="molecule type" value="Genomic_DNA"/>
</dbReference>
<dbReference type="Proteomes" id="UP000376505">
    <property type="component" value="Unassembled WGS sequence"/>
</dbReference>
<dbReference type="Proteomes" id="UP000566597">
    <property type="component" value="Unassembled WGS sequence"/>
</dbReference>
<evidence type="ECO:0000313" key="8">
    <source>
        <dbReference type="EMBL" id="EAC4483368.1"/>
    </source>
</evidence>
<evidence type="ECO:0000313" key="108">
    <source>
        <dbReference type="Proteomes" id="UP000368805"/>
    </source>
</evidence>
<dbReference type="EMBL" id="DAAIRR010000001">
    <property type="protein sequence ID" value="HAB9175168.1"/>
    <property type="molecule type" value="Genomic_DNA"/>
</dbReference>
<evidence type="ECO:0000313" key="50">
    <source>
        <dbReference type="EMBL" id="EAK8896398.1"/>
    </source>
</evidence>
<evidence type="ECO:0000313" key="158">
    <source>
        <dbReference type="Proteomes" id="UP000844415"/>
    </source>
</evidence>
<dbReference type="EMBL" id="DAAHUJ010000003">
    <property type="protein sequence ID" value="HAB7364004.1"/>
    <property type="molecule type" value="Genomic_DNA"/>
</dbReference>
<dbReference type="EMBL" id="DAAIHR010000016">
    <property type="protein sequence ID" value="HAB8399550.1"/>
    <property type="molecule type" value="Genomic_DNA"/>
</dbReference>
<dbReference type="Proteomes" id="UP000393182">
    <property type="component" value="Unassembled WGS sequence"/>
</dbReference>
<dbReference type="Proteomes" id="UP000352246">
    <property type="component" value="Unassembled WGS sequence"/>
</dbReference>
<dbReference type="Proteomes" id="UP000332711">
    <property type="component" value="Unassembled WGS sequence"/>
</dbReference>
<evidence type="ECO:0000313" key="56">
    <source>
        <dbReference type="EMBL" id="ECH7210938.1"/>
    </source>
</evidence>
<reference evidence="67 128" key="9">
    <citation type="submission" date="2020-02" db="EMBL/GenBank/DDBJ databases">
        <authorList>
            <person name="Ashton P.M."/>
            <person name="Dallman T."/>
            <person name="Nair S."/>
            <person name="De Pinna E."/>
            <person name="Peters T."/>
            <person name="Grant K."/>
        </authorList>
    </citation>
    <scope>NUCLEOTIDE SEQUENCE [LARGE SCALE GENOMIC DNA]</scope>
    <source>
        <strain evidence="46 143">282333</strain>
        <strain evidence="48 142">282352</strain>
        <strain evidence="41 147">289003</strain>
        <strain evidence="44 151">406731</strain>
        <strain evidence="42 149">429821</strain>
        <strain evidence="45 137">562417</strain>
        <strain evidence="47 141">562428</strain>
        <strain evidence="43 135">563356</strain>
        <strain evidence="8 118">688377</strain>
        <strain evidence="57 131">760311</strain>
        <strain evidence="66 127">788324</strain>
        <strain evidence="64 123">833351</strain>
        <strain evidence="67 128">883775</strain>
        <strain evidence="24">RL15000161</strain>
        <strain evidence="25">RL15000271</strain>
        <strain evidence="26">RL15000286</strain>
        <strain evidence="27">RL15000440</strain>
    </source>
</reference>
<evidence type="ECO:0000313" key="35">
    <source>
        <dbReference type="EMBL" id="EAG4331806.1"/>
    </source>
</evidence>
<dbReference type="Proteomes" id="UP000844415">
    <property type="component" value="Unassembled WGS sequence"/>
</dbReference>
<evidence type="ECO:0000313" key="132">
    <source>
        <dbReference type="Proteomes" id="UP000481141"/>
    </source>
</evidence>
<dbReference type="EMBL" id="AAJEKY010000006">
    <property type="protein sequence ID" value="ECL0131541.1"/>
    <property type="molecule type" value="Genomic_DNA"/>
</dbReference>
<evidence type="ECO:0000313" key="10">
    <source>
        <dbReference type="EMBL" id="EAC5549352.1"/>
    </source>
</evidence>
<evidence type="ECO:0000313" key="109">
    <source>
        <dbReference type="Proteomes" id="UP000371553"/>
    </source>
</evidence>
<dbReference type="EMBL" id="AABBAW010000001">
    <property type="protein sequence ID" value="EAG2514117.1"/>
    <property type="molecule type" value="Genomic_DNA"/>
</dbReference>
<evidence type="ECO:0000313" key="112">
    <source>
        <dbReference type="Proteomes" id="UP000388699"/>
    </source>
</evidence>
<evidence type="ECO:0000313" key="148">
    <source>
        <dbReference type="Proteomes" id="UP000548278"/>
    </source>
</evidence>
<dbReference type="EMBL" id="MJTJ01000023">
    <property type="protein sequence ID" value="OET47906.1"/>
    <property type="molecule type" value="Genomic_DNA"/>
</dbReference>
<proteinExistence type="inferred from homology"/>
<evidence type="ECO:0000313" key="73">
    <source>
        <dbReference type="EMBL" id="HAB8399550.1"/>
    </source>
</evidence>
<evidence type="ECO:0000313" key="43">
    <source>
        <dbReference type="EMBL" id="EAH0218781.1"/>
    </source>
</evidence>
<dbReference type="Proteomes" id="UP000484022">
    <property type="component" value="Unassembled WGS sequence"/>
</dbReference>
<dbReference type="EMBL" id="AABCVX010000001">
    <property type="protein sequence ID" value="EAG6167976.1"/>
    <property type="molecule type" value="Genomic_DNA"/>
</dbReference>
<dbReference type="EMBL" id="AABEQV010000006">
    <property type="protein sequence ID" value="EAG9857469.1"/>
    <property type="molecule type" value="Genomic_DNA"/>
</dbReference>
<evidence type="ECO:0000313" key="32">
    <source>
        <dbReference type="EMBL" id="EAG2244381.1"/>
    </source>
</evidence>
<feature type="transmembrane region" description="Helical" evidence="7">
    <location>
        <begin position="51"/>
        <end position="70"/>
    </location>
</feature>
<dbReference type="EMBL" id="AABEVI010000006">
    <property type="protein sequence ID" value="EAH0218781.1"/>
    <property type="molecule type" value="Genomic_DNA"/>
</dbReference>
<evidence type="ECO:0000313" key="119">
    <source>
        <dbReference type="Proteomes" id="UP000421738"/>
    </source>
</evidence>
<dbReference type="Proteomes" id="UP000398321">
    <property type="component" value="Unassembled WGS sequence"/>
</dbReference>
<dbReference type="Proteomes" id="UP000403352">
    <property type="component" value="Unassembled WGS sequence"/>
</dbReference>
<evidence type="ECO:0000313" key="152">
    <source>
        <dbReference type="Proteomes" id="UP000566721"/>
    </source>
</evidence>
<evidence type="ECO:0000313" key="130">
    <source>
        <dbReference type="Proteomes" id="UP000478704"/>
    </source>
</evidence>
<evidence type="ECO:0000313" key="97">
    <source>
        <dbReference type="Proteomes" id="UP000339309"/>
    </source>
</evidence>
<evidence type="ECO:0000313" key="127">
    <source>
        <dbReference type="Proteomes" id="UP000467536"/>
    </source>
</evidence>
<evidence type="ECO:0000313" key="154">
    <source>
        <dbReference type="Proteomes" id="UP000840567"/>
    </source>
</evidence>
<evidence type="ECO:0000313" key="93">
    <source>
        <dbReference type="Proteomes" id="UP000285054"/>
    </source>
</evidence>
<evidence type="ECO:0000313" key="55">
    <source>
        <dbReference type="EMBL" id="ECC1555763.1"/>
    </source>
</evidence>
<evidence type="ECO:0000313" key="77">
    <source>
        <dbReference type="EMBL" id="HAC0274149.1"/>
    </source>
</evidence>
<dbReference type="Proteomes" id="UP000460224">
    <property type="component" value="Unassembled WGS sequence"/>
</dbReference>
<dbReference type="EMBL" id="AAAMZD010000001">
    <property type="protein sequence ID" value="EAD3791708.1"/>
    <property type="molecule type" value="Genomic_DNA"/>
</dbReference>
<evidence type="ECO:0000313" key="104">
    <source>
        <dbReference type="Proteomes" id="UP000358545"/>
    </source>
</evidence>
<reference evidence="83 146" key="10">
    <citation type="submission" date="2020-06" db="EMBL/GenBank/DDBJ databases">
        <title>Two Listeria outbreaks in Switzerland in 2018 and 2020.</title>
        <authorList>
            <person name="Stevens M.J.A."/>
            <person name="Bloemberg G."/>
            <person name="Nusch-Inderbinnen M."/>
            <person name="Stephan R."/>
        </authorList>
    </citation>
    <scope>NUCLEOTIDE SEQUENCE [LARGE SCALE GENOMIC DNA]</scope>
    <source>
        <strain evidence="83 146">N18-0707</strain>
    </source>
</reference>
<dbReference type="Proteomes" id="UP000336166">
    <property type="component" value="Unassembled WGS sequence"/>
</dbReference>
<evidence type="ECO:0000313" key="116">
    <source>
        <dbReference type="Proteomes" id="UP000406081"/>
    </source>
</evidence>
<dbReference type="Proteomes" id="UP000525068">
    <property type="component" value="Unassembled WGS sequence"/>
</dbReference>
<dbReference type="Proteomes" id="UP000489121">
    <property type="component" value="Unassembled WGS sequence"/>
</dbReference>
<dbReference type="KEGG" id="lmok:CQ02_03655"/>
<evidence type="ECO:0000313" key="34">
    <source>
        <dbReference type="EMBL" id="EAG2997369.1"/>
    </source>
</evidence>
<evidence type="ECO:0000313" key="71">
    <source>
        <dbReference type="EMBL" id="HAB7364004.1"/>
    </source>
</evidence>
<dbReference type="EMBL" id="AABFMV010000006">
    <property type="protein sequence ID" value="EAH1615636.1"/>
    <property type="molecule type" value="Genomic_DNA"/>
</dbReference>
<evidence type="ECO:0000313" key="136">
    <source>
        <dbReference type="Proteomes" id="UP000522199"/>
    </source>
</evidence>
<dbReference type="Proteomes" id="UP000481141">
    <property type="component" value="Unassembled WGS sequence"/>
</dbReference>
<dbReference type="EMBL" id="AAAREG010000019">
    <property type="protein sequence ID" value="EAE2355521.1"/>
    <property type="molecule type" value="Genomic_DNA"/>
</dbReference>
<reference evidence="153 154" key="3">
    <citation type="journal article" date="2018" name="Genome Biol.">
        <title>SKESA: strategic k-mer extension for scrupulous assemblies.</title>
        <authorList>
            <person name="Souvorov A."/>
            <person name="Agarwala R."/>
            <person name="Lipman D.J."/>
        </authorList>
    </citation>
    <scope>NUCLEOTIDE SEQUENCE [LARGE SCALE GENOMIC DNA]</scope>
    <source>
        <strain evidence="69">09CEB371LM</strain>
        <strain evidence="80">2017-325981-023-01</strain>
        <strain evidence="74 158">CFIAFB20100120</strain>
        <strain evidence="73 153">CFIAFB20130012</strain>
        <strain evidence="72">CFIAFB20140010</strain>
        <strain evidence="75">CFIAFB20160038</strain>
        <strain evidence="71 159">CFIAFB20160079</strain>
        <strain evidence="77">CFIAFB20170037</strain>
        <strain evidence="76 155">CFIAFB20170045</strain>
        <strain evidence="78 157">DMG1500109</strain>
        <strain evidence="79 156">LiDS0115</strain>
        <strain evidence="70">Sam_F526FDD3-C0F7-43DB-B204-E231FEF9C926</strain>
    </source>
</reference>
<evidence type="ECO:0000313" key="142">
    <source>
        <dbReference type="Proteomes" id="UP000530452"/>
    </source>
</evidence>
<evidence type="ECO:0000313" key="80">
    <source>
        <dbReference type="EMBL" id="HAJ9592183.1"/>
    </source>
</evidence>
<evidence type="ECO:0000313" key="120">
    <source>
        <dbReference type="Proteomes" id="UP000423131"/>
    </source>
</evidence>
<dbReference type="Proteomes" id="UP000365297">
    <property type="component" value="Unassembled WGS sequence"/>
</dbReference>
<dbReference type="Proteomes" id="UP000845014">
    <property type="component" value="Unassembled WGS sequence"/>
</dbReference>
<evidence type="ECO:0000313" key="140">
    <source>
        <dbReference type="Proteomes" id="UP000528151"/>
    </source>
</evidence>
<evidence type="ECO:0000313" key="17">
    <source>
        <dbReference type="EMBL" id="EAD5785491.1"/>
    </source>
</evidence>
<dbReference type="EMBL" id="DAAJFY010000001">
    <property type="protein sequence ID" value="HAC0274149.1"/>
    <property type="molecule type" value="Genomic_DNA"/>
</dbReference>
<evidence type="ECO:0000313" key="96">
    <source>
        <dbReference type="Proteomes" id="UP000337746"/>
    </source>
</evidence>
<evidence type="ECO:0000313" key="48">
    <source>
        <dbReference type="EMBL" id="EAH3292842.1"/>
    </source>
</evidence>
<dbReference type="EMBL" id="AACJYH010000001">
    <property type="protein sequence ID" value="EAK8896398.1"/>
    <property type="molecule type" value="Genomic_DNA"/>
</dbReference>
<evidence type="ECO:0000313" key="59">
    <source>
        <dbReference type="EMBL" id="ECX6923630.1"/>
    </source>
</evidence>
<dbReference type="InterPro" id="IPR002191">
    <property type="entry name" value="Bac_export_3"/>
</dbReference>
<dbReference type="Proteomes" id="UP000478945">
    <property type="component" value="Unassembled WGS sequence"/>
</dbReference>
<evidence type="ECO:0000313" key="74">
    <source>
        <dbReference type="EMBL" id="HAB8555679.1"/>
    </source>
</evidence>
<dbReference type="Proteomes" id="UP000379076">
    <property type="component" value="Unassembled WGS sequence"/>
</dbReference>
<keyword evidence="4 7" id="KW-0812">Transmembrane</keyword>
<dbReference type="EMBL" id="AANCZP010000001">
    <property type="protein sequence ID" value="EDN8268726.1"/>
    <property type="molecule type" value="Genomic_DNA"/>
</dbReference>
<evidence type="ECO:0000313" key="19">
    <source>
        <dbReference type="EMBL" id="EAE0770960.1"/>
    </source>
</evidence>
<keyword evidence="67" id="KW-0966">Cell projection</keyword>
<dbReference type="Proteomes" id="UP000358545">
    <property type="component" value="Unassembled WGS sequence"/>
</dbReference>
<dbReference type="Proteomes" id="UP000355989">
    <property type="component" value="Unassembled WGS sequence"/>
</dbReference>
<evidence type="ECO:0000313" key="58">
    <source>
        <dbReference type="EMBL" id="ECR7122096.1"/>
    </source>
</evidence>
<dbReference type="Proteomes" id="UP000458487">
    <property type="component" value="Unassembled WGS sequence"/>
</dbReference>
<keyword evidence="3" id="KW-1003">Cell membrane</keyword>
<dbReference type="EMBL" id="AAKHCT010000001">
    <property type="protein sequence ID" value="ECR7122096.1"/>
    <property type="molecule type" value="Genomic_DNA"/>
</dbReference>
<evidence type="ECO:0000313" key="21">
    <source>
        <dbReference type="EMBL" id="EAE1337350.1"/>
    </source>
</evidence>
<evidence type="ECO:0000313" key="95">
    <source>
        <dbReference type="Proteomes" id="UP000336166"/>
    </source>
</evidence>
<evidence type="ECO:0000313" key="103">
    <source>
        <dbReference type="Proteomes" id="UP000355989"/>
    </source>
</evidence>
<organism evidence="67 128">
    <name type="scientific">Listeria monocytogenes</name>
    <dbReference type="NCBI Taxonomy" id="1639"/>
    <lineage>
        <taxon>Bacteria</taxon>
        <taxon>Bacillati</taxon>
        <taxon>Bacillota</taxon>
        <taxon>Bacilli</taxon>
        <taxon>Bacillales</taxon>
        <taxon>Listeriaceae</taxon>
        <taxon>Listeria</taxon>
    </lineage>
</organism>
<dbReference type="Proteomes" id="UP000406081">
    <property type="component" value="Unassembled WGS sequence"/>
</dbReference>
<evidence type="ECO:0000313" key="40">
    <source>
        <dbReference type="EMBL" id="EAG9387934.1"/>
    </source>
</evidence>
<dbReference type="EMBL" id="AAAIXK010000001">
    <property type="protein sequence ID" value="EAC5549352.1"/>
    <property type="molecule type" value="Genomic_DNA"/>
</dbReference>
<reference evidence="96 99" key="6">
    <citation type="submission" date="2018-06" db="EMBL/GenBank/DDBJ databases">
        <authorList>
            <consortium name="GenomeTrakr: Next Generation Sequencing Network for Food Pathogen Tracability"/>
        </authorList>
    </citation>
    <scope>NUCLEOTIDE SEQUENCE [LARGE SCALE GENOMIC DNA]</scope>
    <source>
        <strain evidence="34 150">10B02965A-1</strain>
        <strain evidence="29 116">ARS-CC9329</strain>
        <strain evidence="19 112">CFSAN008016</strain>
        <strain evidence="12 107">CFSAN008042</strain>
        <strain evidence="36 140">CFSAN063727</strain>
        <strain evidence="62 122">CFSAN102901</strain>
        <strain evidence="22 108">FDA00006304</strain>
        <strain evidence="21 111">FDA00006494</strain>
        <strain evidence="10 106">FDA00007096</strain>
        <strain evidence="14 115">FDA00008584</strain>
        <strain evidence="32">FDA00011243</strain>
        <strain evidence="82 90">FDA00013213</strain>
        <strain evidence="11 94">FDA00013332</strain>
        <strain evidence="17 98">FDA00013853</strain>
        <strain evidence="52">FDA00014181</strain>
        <strain evidence="53 120">FDA00014336</strain>
        <strain evidence="55 113">FDA00014370</strain>
        <strain evidence="54 114">FDA00014392</strain>
        <strain evidence="56 101">FDA00014472</strain>
        <strain evidence="63 125">FDA00015028</strain>
        <strain evidence="68">FDA00015054</strain>
        <strain evidence="35 145">FDA1005580-S054-001</strain>
        <strain evidence="133">FDA1077646-S145-002</strain>
        <strain evidence="130">FDA1090798-S029-001</strain>
        <strain evidence="132">FDA956581-098-004</strain>
        <strain evidence="33 138">FDA960927-006-004</strain>
        <strain evidence="37 152">FLAG-38921</strain>
        <strain evidence="59 121">FLAG-51482A</strain>
        <strain evidence="31 96">FLAG-54356</strain>
        <strain evidence="20 103">FLAG-78586</strain>
        <strain evidence="16 110">FSIS31901579</strain>
        <strain evidence="49 139">LS1344</strain>
        <strain evidence="18 109">NYAG13B12507-5</strain>
        <strain evidence="65 126">OSF101448</strain>
        <strain evidence="15 99">VA-WGS-00405</strain>
    </source>
</reference>
<dbReference type="Proteomes" id="UP000285054">
    <property type="component" value="Unassembled WGS sequence"/>
</dbReference>
<dbReference type="EMBL" id="AANPAU010000002">
    <property type="protein sequence ID" value="EDP8513519.1"/>
    <property type="molecule type" value="Genomic_DNA"/>
</dbReference>
<evidence type="ECO:0000313" key="107">
    <source>
        <dbReference type="Proteomes" id="UP000368512"/>
    </source>
</evidence>
<evidence type="ECO:0000313" key="49">
    <source>
        <dbReference type="EMBL" id="EAH4240973.1"/>
    </source>
</evidence>
<reference evidence="95 97" key="5">
    <citation type="submission" date="2018-06" db="EMBL/GenBank/DDBJ databases">
        <authorList>
            <consortium name="PulseNet: The National Subtyping Network for Foodborne Disease Surveillance"/>
            <person name="Tarr C.L."/>
            <person name="Trees E."/>
            <person name="Katz L.S."/>
            <person name="Carleton-Romer H.A."/>
            <person name="Stroika S."/>
            <person name="Kucerova Z."/>
            <person name="Roache K.F."/>
            <person name="Sabol A.L."/>
            <person name="Besser J."/>
            <person name="Gerner-Smidt P."/>
        </authorList>
    </citation>
    <scope>NUCLEOTIDE SEQUENCE [LARGE SCALE GENOMIC DNA]</scope>
    <source>
        <strain evidence="9 97">2015L-6227</strain>
        <strain evidence="23 95">PNUSAL000134</strain>
        <strain evidence="13 102">PNUSAL000910</strain>
        <strain evidence="28 104">PNUSAL002180</strain>
        <strain evidence="30 129">PNUSAL002298</strain>
        <strain evidence="50 100">PNUSAL004402</strain>
        <strain evidence="58 119">PNUSAL005666</strain>
        <strain evidence="61 134">PNUSAL005692</strain>
    </source>
</reference>
<dbReference type="EMBL" id="DAAJZA010000018">
    <property type="protein sequence ID" value="HAC1756286.1"/>
    <property type="molecule type" value="Genomic_DNA"/>
</dbReference>
<evidence type="ECO:0000313" key="83">
    <source>
        <dbReference type="EMBL" id="NYA00579.1"/>
    </source>
</evidence>
<dbReference type="Proteomes" id="UP000840039">
    <property type="component" value="Unassembled WGS sequence"/>
</dbReference>
<dbReference type="Proteomes" id="UP000840569">
    <property type="component" value="Unassembled WGS sequence"/>
</dbReference>
<evidence type="ECO:0000256" key="1">
    <source>
        <dbReference type="ARBA" id="ARBA00004651"/>
    </source>
</evidence>
<evidence type="ECO:0000313" key="79">
    <source>
        <dbReference type="EMBL" id="HAC3054335.1"/>
    </source>
</evidence>
<dbReference type="PRINTS" id="PR00952">
    <property type="entry name" value="TYPE3IMQPROT"/>
</dbReference>
<evidence type="ECO:0000313" key="89">
    <source>
        <dbReference type="EMBL" id="UUJ80583.1"/>
    </source>
</evidence>
<evidence type="ECO:0000313" key="45">
    <source>
        <dbReference type="EMBL" id="EAH1615636.1"/>
    </source>
</evidence>
<dbReference type="Proteomes" id="UP000467347">
    <property type="component" value="Unassembled WGS sequence"/>
</dbReference>
<evidence type="ECO:0000313" key="128">
    <source>
        <dbReference type="Proteomes" id="UP000470497"/>
    </source>
</evidence>
<dbReference type="EMBL" id="AAAQOE010000001">
    <property type="protein sequence ID" value="EAE1095410.1"/>
    <property type="molecule type" value="Genomic_DNA"/>
</dbReference>
<evidence type="ECO:0000313" key="151">
    <source>
        <dbReference type="Proteomes" id="UP000566597"/>
    </source>
</evidence>
<evidence type="ECO:0000313" key="159">
    <source>
        <dbReference type="Proteomes" id="UP000845014"/>
    </source>
</evidence>
<dbReference type="GO" id="GO:0009306">
    <property type="term" value="P:protein secretion"/>
    <property type="evidence" value="ECO:0007669"/>
    <property type="project" value="InterPro"/>
</dbReference>
<dbReference type="EMBL" id="AABEKY010000005">
    <property type="protein sequence ID" value="EAG9387934.1"/>
    <property type="molecule type" value="Genomic_DNA"/>
</dbReference>
<keyword evidence="67" id="KW-0282">Flagellum</keyword>
<evidence type="ECO:0000313" key="117">
    <source>
        <dbReference type="Proteomes" id="UP000410967"/>
    </source>
</evidence>
<dbReference type="Proteomes" id="UP000354255">
    <property type="component" value="Unassembled WGS sequence"/>
</dbReference>
<evidence type="ECO:0000313" key="87">
    <source>
        <dbReference type="EMBL" id="RKA11016.1"/>
    </source>
</evidence>
<dbReference type="EMBL" id="AANEHK010000004">
    <property type="protein sequence ID" value="EDO0985594.1"/>
    <property type="molecule type" value="Genomic_DNA"/>
</dbReference>
<dbReference type="EMBL" id="AAAQVA010000001">
    <property type="protein sequence ID" value="EAE1631253.1"/>
    <property type="molecule type" value="Genomic_DNA"/>
</dbReference>
<dbReference type="EMBL" id="DAAHYZ010000004">
    <property type="protein sequence ID" value="HAB7721734.1"/>
    <property type="molecule type" value="Genomic_DNA"/>
</dbReference>
<dbReference type="EMBL" id="AANDSR010000001">
    <property type="protein sequence ID" value="EDN9835551.1"/>
    <property type="molecule type" value="Genomic_DNA"/>
</dbReference>
<accession>A0A0D8X0K7</accession>
<evidence type="ECO:0000313" key="156">
    <source>
        <dbReference type="Proteomes" id="UP000841561"/>
    </source>
</evidence>
<evidence type="ECO:0000313" key="76">
    <source>
        <dbReference type="EMBL" id="HAC0011870.1"/>
    </source>
</evidence>
<dbReference type="EMBL" id="QUQA01000010">
    <property type="protein sequence ID" value="RKC01791.1"/>
    <property type="molecule type" value="Genomic_DNA"/>
</dbReference>
<evidence type="ECO:0000313" key="85">
    <source>
        <dbReference type="EMBL" id="OET48709.1"/>
    </source>
</evidence>
<evidence type="ECO:0000313" key="90">
    <source>
        <dbReference type="Proteomes" id="UP000269407"/>
    </source>
</evidence>
<dbReference type="EMBL" id="DAAJCS010000002">
    <property type="protein sequence ID" value="HAC0011870.1"/>
    <property type="molecule type" value="Genomic_DNA"/>
</dbReference>
<dbReference type="PANTHER" id="PTHR34040">
    <property type="entry name" value="FLAGELLAR BIOSYNTHETIC PROTEIN FLIQ"/>
    <property type="match status" value="1"/>
</dbReference>
<dbReference type="Proteomes" id="UP000841561">
    <property type="component" value="Unassembled WGS sequence"/>
</dbReference>
<evidence type="ECO:0000313" key="57">
    <source>
        <dbReference type="EMBL" id="ECL0131541.1"/>
    </source>
</evidence>
<dbReference type="EMBL" id="AABGHY010000001">
    <property type="protein sequence ID" value="EAH3292842.1"/>
    <property type="molecule type" value="Genomic_DNA"/>
</dbReference>
<dbReference type="KEGG" id="lmom:IJ09_06940"/>
<keyword evidence="6 7" id="KW-0472">Membrane</keyword>
<feature type="transmembrane region" description="Helical" evidence="7">
    <location>
        <begin position="13"/>
        <end position="39"/>
    </location>
</feature>
<dbReference type="EMBL" id="QXLS01000001">
    <property type="protein sequence ID" value="RKA11016.1"/>
    <property type="molecule type" value="Genomic_DNA"/>
</dbReference>
<evidence type="ECO:0000313" key="135">
    <source>
        <dbReference type="Proteomes" id="UP000517258"/>
    </source>
</evidence>
<dbReference type="Proteomes" id="UP000842809">
    <property type="component" value="Unassembled WGS sequence"/>
</dbReference>
<dbReference type="Proteomes" id="UP000544530">
    <property type="component" value="Unassembled WGS sequence"/>
</dbReference>
<dbReference type="Proteomes" id="UP000522199">
    <property type="component" value="Unassembled WGS sequence"/>
</dbReference>
<dbReference type="Proteomes" id="UP000345329">
    <property type="component" value="Unassembled WGS sequence"/>
</dbReference>
<evidence type="ECO:0000313" key="9">
    <source>
        <dbReference type="EMBL" id="EAC4551297.1"/>
    </source>
</evidence>
<evidence type="ECO:0000313" key="144">
    <source>
        <dbReference type="Proteomes" id="UP000535556"/>
    </source>
</evidence>
<dbReference type="Proteomes" id="UP000467247">
    <property type="component" value="Unassembled WGS sequence"/>
</dbReference>
<dbReference type="EMBL" id="AAAQJJ010000020">
    <property type="protein sequence ID" value="EAE0770960.1"/>
    <property type="molecule type" value="Genomic_DNA"/>
</dbReference>
<evidence type="ECO:0000313" key="124">
    <source>
        <dbReference type="Proteomes" id="UP000460224"/>
    </source>
</evidence>
<reference evidence="89" key="11">
    <citation type="submission" date="2022-06" db="EMBL/GenBank/DDBJ databases">
        <title>Complete genomes of Listeria monocytogenes strains L58-55 and 6179.</title>
        <authorList>
            <person name="Schmitz-Esser S."/>
            <person name="Tibbs-Cortes B.W."/>
        </authorList>
    </citation>
    <scope>NUCLEOTIDE SEQUENCE</scope>
    <source>
        <strain evidence="89">L58-55</strain>
    </source>
</reference>
<dbReference type="PANTHER" id="PTHR34040:SF2">
    <property type="entry name" value="FLAGELLAR BIOSYNTHETIC PROTEIN FLIQ"/>
    <property type="match status" value="1"/>
</dbReference>
<dbReference type="Proteomes" id="UP000401273">
    <property type="component" value="Unassembled WGS sequence"/>
</dbReference>
<dbReference type="EMBL" id="AAHZFY010000051">
    <property type="protein sequence ID" value="ECB9515000.1"/>
    <property type="molecule type" value="Genomic_DNA"/>
</dbReference>
<evidence type="ECO:0000313" key="65">
    <source>
        <dbReference type="EMBL" id="EDN9835551.1"/>
    </source>
</evidence>
<dbReference type="EMBL" id="AABAYG010000001">
    <property type="protein sequence ID" value="EAG2244381.1"/>
    <property type="molecule type" value="Genomic_DNA"/>
</dbReference>
<evidence type="ECO:0000313" key="47">
    <source>
        <dbReference type="EMBL" id="EAH3127522.1"/>
    </source>
</evidence>
<dbReference type="EMBL" id="AAASTI010000001">
    <property type="protein sequence ID" value="EAE5603045.1"/>
    <property type="molecule type" value="Genomic_DNA"/>
</dbReference>
<dbReference type="EMBL" id="AALAQH010000001">
    <property type="protein sequence ID" value="ECX6923630.1"/>
    <property type="molecule type" value="Genomic_DNA"/>
</dbReference>
<dbReference type="EMBL" id="DAAKPP010000001">
    <property type="protein sequence ID" value="HAC3054335.1"/>
    <property type="molecule type" value="Genomic_DNA"/>
</dbReference>
<evidence type="ECO:0000313" key="147">
    <source>
        <dbReference type="Proteomes" id="UP000546397"/>
    </source>
</evidence>
<dbReference type="EMBL" id="AACKDQ010000022">
    <property type="protein sequence ID" value="EAK9317455.1"/>
    <property type="molecule type" value="Genomic_DNA"/>
</dbReference>
<dbReference type="Proteomes" id="UP000467536">
    <property type="component" value="Unassembled WGS sequence"/>
</dbReference>
<evidence type="ECO:0000313" key="61">
    <source>
        <dbReference type="EMBL" id="ECY9784018.1"/>
    </source>
</evidence>
<comment type="similarity">
    <text evidence="2">Belongs to the FliQ/MopD/SpaQ family.</text>
</comment>
<dbReference type="Proteomes" id="UP000840567">
    <property type="component" value="Unassembled WGS sequence"/>
</dbReference>
<evidence type="ECO:0000313" key="98">
    <source>
        <dbReference type="Proteomes" id="UP000344343"/>
    </source>
</evidence>
<dbReference type="EMBL" id="AAISWI010000005">
    <property type="protein sequence ID" value="ECH7210938.1"/>
    <property type="molecule type" value="Genomic_DNA"/>
</dbReference>
<dbReference type="EMBL" id="QXKO01000001">
    <property type="protein sequence ID" value="RJZ24142.1"/>
    <property type="molecule type" value="Genomic_DNA"/>
</dbReference>
<dbReference type="Proteomes" id="UP000337746">
    <property type="component" value="Unassembled WGS sequence"/>
</dbReference>
<keyword evidence="67" id="KW-0969">Cilium</keyword>
<evidence type="ECO:0000313" key="64">
    <source>
        <dbReference type="EMBL" id="EDN9628405.1"/>
    </source>
</evidence>
<dbReference type="Proteomes" id="UP000344343">
    <property type="component" value="Unassembled WGS sequence"/>
</dbReference>
<evidence type="ECO:0000313" key="12">
    <source>
        <dbReference type="EMBL" id="EAC7479269.1"/>
    </source>
</evidence>
<dbReference type="Proteomes" id="UP000843775">
    <property type="component" value="Unassembled WGS sequence"/>
</dbReference>
<dbReference type="Proteomes" id="UP000413786">
    <property type="component" value="Unassembled WGS sequence"/>
</dbReference>
<dbReference type="Proteomes" id="UP000852906">
    <property type="component" value="Unassembled WGS sequence"/>
</dbReference>
<dbReference type="Proteomes" id="UP000331186">
    <property type="component" value="Unassembled WGS sequence"/>
</dbReference>
<evidence type="ECO:0000313" key="129">
    <source>
        <dbReference type="Proteomes" id="UP000478682"/>
    </source>
</evidence>
<evidence type="ECO:0000313" key="92">
    <source>
        <dbReference type="Proteomes" id="UP000280270"/>
    </source>
</evidence>
<evidence type="ECO:0000313" key="44">
    <source>
        <dbReference type="EMBL" id="EAH0251362.1"/>
    </source>
</evidence>
<dbReference type="EMBL" id="AAARLF010000001">
    <property type="protein sequence ID" value="EAE2896552.1"/>
    <property type="molecule type" value="Genomic_DNA"/>
</dbReference>
<evidence type="ECO:0000313" key="46">
    <source>
        <dbReference type="EMBL" id="EAH2281046.1"/>
    </source>
</evidence>
<dbReference type="EMBL" id="MJTJ01000019">
    <property type="protein sequence ID" value="OET48709.1"/>
    <property type="molecule type" value="Genomic_DNA"/>
</dbReference>
<dbReference type="EMBL" id="AABBHO010000022">
    <property type="protein sequence ID" value="EAG2997369.1"/>
    <property type="molecule type" value="Genomic_DNA"/>
</dbReference>
<evidence type="ECO:0000313" key="126">
    <source>
        <dbReference type="Proteomes" id="UP000467347"/>
    </source>
</evidence>
<dbReference type="Proteomes" id="UP000421738">
    <property type="component" value="Unassembled WGS sequence"/>
</dbReference>
<dbReference type="Proteomes" id="UP000525850">
    <property type="component" value="Unassembled WGS sequence"/>
</dbReference>
<dbReference type="EMBL" id="JACAVN010000001">
    <property type="protein sequence ID" value="NYA00579.1"/>
    <property type="molecule type" value="Genomic_DNA"/>
</dbReference>
<evidence type="ECO:0000313" key="27">
    <source>
        <dbReference type="EMBL" id="EAE5603045.1"/>
    </source>
</evidence>
<evidence type="ECO:0000313" key="60">
    <source>
        <dbReference type="EMBL" id="ECY6545366.1"/>
    </source>
</evidence>
<evidence type="ECO:0000313" key="11">
    <source>
        <dbReference type="EMBL" id="EAC6549555.1"/>
    </source>
</evidence>
<evidence type="ECO:0000256" key="5">
    <source>
        <dbReference type="ARBA" id="ARBA00022989"/>
    </source>
</evidence>
<evidence type="ECO:0000313" key="153">
    <source>
        <dbReference type="Proteomes" id="UP000840197"/>
    </source>
</evidence>
<reference evidence="84 160" key="1">
    <citation type="submission" date="2016-09" db="EMBL/GenBank/DDBJ databases">
        <title>100K Listeria isolates.</title>
        <authorList>
            <person name="Chen P."/>
            <person name="Weimer B.C."/>
            <person name="Kong N."/>
            <person name="Huang B."/>
        </authorList>
    </citation>
    <scope>NUCLEOTIDE SEQUENCE [LARGE SCALE GENOMIC DNA]</scope>
    <source>
        <strain evidence="84 160">BCW_2383</strain>
    </source>
</reference>
<evidence type="ECO:0000313" key="110">
    <source>
        <dbReference type="Proteomes" id="UP000376505"/>
    </source>
</evidence>
<evidence type="ECO:0000313" key="39">
    <source>
        <dbReference type="EMBL" id="EAG6991869.1"/>
    </source>
</evidence>
<dbReference type="Proteomes" id="UP000388699">
    <property type="component" value="Unassembled WGS sequence"/>
</dbReference>
<evidence type="ECO:0000313" key="28">
    <source>
        <dbReference type="EMBL" id="EAG0868753.1"/>
    </source>
</evidence>
<dbReference type="Proteomes" id="UP000548826">
    <property type="component" value="Unassembled WGS sequence"/>
</dbReference>
<dbReference type="Proteomes" id="UP000368805">
    <property type="component" value="Unassembled WGS sequence"/>
</dbReference>
<evidence type="ECO:0000256" key="3">
    <source>
        <dbReference type="ARBA" id="ARBA00022475"/>
    </source>
</evidence>
<evidence type="ECO:0000313" key="37">
    <source>
        <dbReference type="EMBL" id="EAG6167976.1"/>
    </source>
</evidence>
<reference evidence="91 92" key="2">
    <citation type="journal article" date="2018" name="BMC Genomics">
        <title>Genes significantly associated with lineage II food isolates of Listeria monocytogenes.</title>
        <authorList>
            <person name="Pirone-Davies C."/>
            <person name="Chen Y."/>
            <person name="Pightling A."/>
            <person name="Ryan G."/>
            <person name="Wang Y."/>
            <person name="Yao K."/>
            <person name="Hoffmann M."/>
            <person name="Allard M.W."/>
        </authorList>
    </citation>
    <scope>NUCLEOTIDE SEQUENCE [LARGE SCALE GENOMIC DNA]</scope>
    <source>
        <strain evidence="88 92">CFSAN028761</strain>
        <strain evidence="86 93">PNUSAL000190</strain>
        <strain evidence="87 91">PNUSAL000550</strain>
    </source>
</reference>
<evidence type="ECO:0000313" key="16">
    <source>
        <dbReference type="EMBL" id="EAD5775192.1"/>
    </source>
</evidence>
<dbReference type="Proteomes" id="UP000566721">
    <property type="component" value="Unassembled WGS sequence"/>
</dbReference>
<evidence type="ECO:0000256" key="6">
    <source>
        <dbReference type="ARBA" id="ARBA00023136"/>
    </source>
</evidence>
<evidence type="ECO:0000313" key="33">
    <source>
        <dbReference type="EMBL" id="EAG2514117.1"/>
    </source>
</evidence>
<sequence length="90" mass="10177">MNLTPITQIFQDFFYSGLALILPVSLICIVVVIVVAILMAMMQIQDQSLTFLPKIVAFVVALFILGPWMFEHMTDLFVGIFSKLPLMIRV</sequence>
<dbReference type="EMBL" id="AABAGT010000039">
    <property type="protein sequence ID" value="EAG0868753.1"/>
    <property type="molecule type" value="Genomic_DNA"/>
</dbReference>
<dbReference type="Proteomes" id="UP000272537">
    <property type="component" value="Unassembled WGS sequence"/>
</dbReference>
<dbReference type="EMBL" id="AAARIE010000034">
    <property type="protein sequence ID" value="EAE2661491.1"/>
    <property type="molecule type" value="Genomic_DNA"/>
</dbReference>
<dbReference type="EMBL" id="AABDGJ010000017">
    <property type="protein sequence ID" value="EAG6991869.1"/>
    <property type="molecule type" value="Genomic_DNA"/>
</dbReference>
<dbReference type="Proteomes" id="UP000427828">
    <property type="component" value="Unassembled WGS sequence"/>
</dbReference>
<dbReference type="EMBL" id="AABBZO010000002">
    <property type="protein sequence ID" value="EAG4461281.1"/>
    <property type="molecule type" value="Genomic_DNA"/>
</dbReference>
<evidence type="ECO:0000313" key="84">
    <source>
        <dbReference type="EMBL" id="OET47906.1"/>
    </source>
</evidence>
<dbReference type="EMBL" id="QDAY01000001">
    <property type="protein sequence ID" value="KAA9453312.1"/>
    <property type="molecule type" value="Genomic_DNA"/>
</dbReference>
<evidence type="ECO:0000313" key="138">
    <source>
        <dbReference type="Proteomes" id="UP000525850"/>
    </source>
</evidence>
<evidence type="ECO:0000313" key="143">
    <source>
        <dbReference type="Proteomes" id="UP000533021"/>
    </source>
</evidence>
<dbReference type="Proteomes" id="UP000389283">
    <property type="component" value="Unassembled WGS sequence"/>
</dbReference>
<dbReference type="Proteomes" id="UP000470497">
    <property type="component" value="Unassembled WGS sequence"/>
</dbReference>
<dbReference type="Proteomes" id="UP000383365">
    <property type="component" value="Unassembled WGS sequence"/>
</dbReference>
<evidence type="ECO:0000313" key="26">
    <source>
        <dbReference type="EMBL" id="EAE4940695.1"/>
    </source>
</evidence>
<evidence type="ECO:0000313" key="22">
    <source>
        <dbReference type="EMBL" id="EAE1631253.1"/>
    </source>
</evidence>
<evidence type="ECO:0000313" key="63">
    <source>
        <dbReference type="EMBL" id="EDN8268726.1"/>
    </source>
</evidence>
<evidence type="ECO:0000313" key="51">
    <source>
        <dbReference type="EMBL" id="EAK9317455.1"/>
    </source>
</evidence>
<dbReference type="GO" id="GO:0005886">
    <property type="term" value="C:plasma membrane"/>
    <property type="evidence" value="ECO:0007669"/>
    <property type="project" value="UniProtKB-SubCell"/>
</dbReference>
<dbReference type="EMBL" id="AACKFB010000004">
    <property type="protein sequence ID" value="EAK9427398.1"/>
    <property type="molecule type" value="Genomic_DNA"/>
</dbReference>
<dbReference type="RefSeq" id="WP_003721797.1">
    <property type="nucleotide sequence ID" value="NC_021823.1"/>
</dbReference>
<evidence type="ECO:0000313" key="68">
    <source>
        <dbReference type="EMBL" id="EDP8513519.1"/>
    </source>
</evidence>
<dbReference type="Proteomes" id="UP000371553">
    <property type="component" value="Unassembled WGS sequence"/>
</dbReference>
<dbReference type="Proteomes" id="UP000368512">
    <property type="component" value="Unassembled WGS sequence"/>
</dbReference>
<dbReference type="Proteomes" id="UP000540117">
    <property type="component" value="Unassembled WGS sequence"/>
</dbReference>
<dbReference type="KEGG" id="lmoe:BN418_0783"/>
<dbReference type="EMBL" id="AAANYN010000024">
    <property type="protein sequence ID" value="EAD5775192.1"/>
    <property type="molecule type" value="Genomic_DNA"/>
</dbReference>
<evidence type="ECO:0000313" key="139">
    <source>
        <dbReference type="Proteomes" id="UP000527632"/>
    </source>
</evidence>
<dbReference type="EMBL" id="AABEVT010000001">
    <property type="protein sequence ID" value="EAH0251362.1"/>
    <property type="molecule type" value="Genomic_DNA"/>
</dbReference>
<evidence type="ECO:0000313" key="29">
    <source>
        <dbReference type="EMBL" id="EAG0993216.1"/>
    </source>
</evidence>
<evidence type="ECO:0000313" key="42">
    <source>
        <dbReference type="EMBL" id="EAG9857469.1"/>
    </source>
</evidence>
<evidence type="ECO:0000313" key="75">
    <source>
        <dbReference type="EMBL" id="HAB9175168.1"/>
    </source>
</evidence>
<dbReference type="EMBL" id="AABFVG010000002">
    <property type="protein sequence ID" value="EAH2281046.1"/>
    <property type="molecule type" value="Genomic_DNA"/>
</dbReference>
<evidence type="ECO:0000313" key="125">
    <source>
        <dbReference type="Proteomes" id="UP000467247"/>
    </source>
</evidence>
<evidence type="ECO:0000313" key="137">
    <source>
        <dbReference type="Proteomes" id="UP000525068"/>
    </source>
</evidence>
<evidence type="ECO:0000313" key="13">
    <source>
        <dbReference type="EMBL" id="EAC9040306.1"/>
    </source>
</evidence>
<dbReference type="Proteomes" id="UP000843503">
    <property type="component" value="Unassembled WGS sequence"/>
</dbReference>
<dbReference type="EMBL" id="DAAEEB010000005">
    <property type="protein sequence ID" value="HAA8053319.1"/>
    <property type="molecule type" value="Genomic_DNA"/>
</dbReference>
<evidence type="ECO:0000313" key="122">
    <source>
        <dbReference type="Proteomes" id="UP000455569"/>
    </source>
</evidence>
<dbReference type="Proteomes" id="UP000350032">
    <property type="component" value="Unassembled WGS sequence"/>
</dbReference>
<evidence type="ECO:0000313" key="53">
    <source>
        <dbReference type="EMBL" id="ECB9472341.1"/>
    </source>
</evidence>
<evidence type="ECO:0000313" key="69">
    <source>
        <dbReference type="EMBL" id="HAA8053319.1"/>
    </source>
</evidence>
<evidence type="ECO:0000313" key="155">
    <source>
        <dbReference type="Proteomes" id="UP000841146"/>
    </source>
</evidence>
<dbReference type="EMBL" id="AABGUK010000001">
    <property type="protein sequence ID" value="EAH4240973.1"/>
    <property type="molecule type" value="Genomic_DNA"/>
</dbReference>
<dbReference type="EMBL" id="AANCRK010000001">
    <property type="protein sequence ID" value="EDN7713748.1"/>
    <property type="molecule type" value="Genomic_DNA"/>
</dbReference>
<dbReference type="Proteomes" id="UP000529135">
    <property type="component" value="Unassembled WGS sequence"/>
</dbReference>
<dbReference type="EMBL" id="AAIAJJ010000002">
    <property type="protein sequence ID" value="ECC1555763.1"/>
    <property type="molecule type" value="Genomic_DNA"/>
</dbReference>
<dbReference type="EMBL" id="DAAEQL010000008">
    <property type="protein sequence ID" value="HAA8491296.1"/>
    <property type="molecule type" value="Genomic_DNA"/>
</dbReference>
<evidence type="ECO:0000313" key="123">
    <source>
        <dbReference type="Proteomes" id="UP000458487"/>
    </source>
</evidence>
<evidence type="ECO:0000313" key="91">
    <source>
        <dbReference type="Proteomes" id="UP000272537"/>
    </source>
</evidence>
<evidence type="ECO:0000313" key="72">
    <source>
        <dbReference type="EMBL" id="HAB7721734.1"/>
    </source>
</evidence>
<dbReference type="EMBL" id="AANDQG010000001">
    <property type="protein sequence ID" value="EDN9628405.1"/>
    <property type="molecule type" value="Genomic_DNA"/>
</dbReference>
<dbReference type="EMBL" id="AAAJWF010000001">
    <property type="protein sequence ID" value="EAC7479269.1"/>
    <property type="molecule type" value="Genomic_DNA"/>
</dbReference>
<dbReference type="EMBL" id="AABDDO010000001">
    <property type="protein sequence ID" value="EAG6762621.1"/>
    <property type="molecule type" value="Genomic_DNA"/>
</dbReference>
<dbReference type="EMBL" id="AAASLB010000001">
    <property type="protein sequence ID" value="EAE4940695.1"/>
    <property type="molecule type" value="Genomic_DNA"/>
</dbReference>
<dbReference type="Proteomes" id="UP000527632">
    <property type="component" value="Unassembled WGS sequence"/>
</dbReference>
<dbReference type="Proteomes" id="UP000528151">
    <property type="component" value="Unassembled WGS sequence"/>
</dbReference>
<dbReference type="KEGG" id="lmv:Y193_12345"/>
<dbReference type="EMBL" id="DABJAN010000001">
    <property type="protein sequence ID" value="HAJ9592183.1"/>
    <property type="molecule type" value="Genomic_DNA"/>
</dbReference>
<dbReference type="Proteomes" id="UP000530452">
    <property type="component" value="Unassembled WGS sequence"/>
</dbReference>
<evidence type="ECO:0000313" key="62">
    <source>
        <dbReference type="EMBL" id="EDN7713748.1"/>
    </source>
</evidence>
<dbReference type="Proteomes" id="UP000280270">
    <property type="component" value="Unassembled WGS sequence"/>
</dbReference>
<dbReference type="EMBL" id="AAAIJX010000006">
    <property type="protein sequence ID" value="EAC4483368.1"/>
    <property type="molecule type" value="Genomic_DNA"/>
</dbReference>
<dbReference type="Proteomes" id="UP000549379">
    <property type="component" value="Unassembled WGS sequence"/>
</dbReference>
<dbReference type="Proteomes" id="UP000364988">
    <property type="component" value="Unassembled WGS sequence"/>
</dbReference>
<evidence type="ECO:0000313" key="24">
    <source>
        <dbReference type="EMBL" id="EAE2661491.1"/>
    </source>
</evidence>
<dbReference type="Proteomes" id="UP000410967">
    <property type="component" value="Unassembled WGS sequence"/>
</dbReference>
<evidence type="ECO:0000313" key="118">
    <source>
        <dbReference type="Proteomes" id="UP000413786"/>
    </source>
</evidence>
<dbReference type="AlphaFoldDB" id="A0A0D8X0K7"/>
<dbReference type="Proteomes" id="UP000840928">
    <property type="component" value="Unassembled WGS sequence"/>
</dbReference>
<evidence type="ECO:0000313" key="149">
    <source>
        <dbReference type="Proteomes" id="UP000548826"/>
    </source>
</evidence>
<dbReference type="EMBL" id="AAHZFN010000002">
    <property type="protein sequence ID" value="ECB9472341.1"/>
    <property type="molecule type" value="Genomic_DNA"/>
</dbReference>
<dbReference type="EMBL" id="AABEMN010000016">
    <property type="protein sequence ID" value="EAG9520362.1"/>
    <property type="molecule type" value="Genomic_DNA"/>
</dbReference>
<evidence type="ECO:0000313" key="100">
    <source>
        <dbReference type="Proteomes" id="UP000350032"/>
    </source>
</evidence>
<evidence type="ECO:0000313" key="150">
    <source>
        <dbReference type="Proteomes" id="UP000549379"/>
    </source>
</evidence>
<evidence type="ECO:0000313" key="54">
    <source>
        <dbReference type="EMBL" id="ECB9515000.1"/>
    </source>
</evidence>
<dbReference type="Proteomes" id="UP000339309">
    <property type="component" value="Unassembled WGS sequence"/>
</dbReference>
<evidence type="ECO:0000313" key="101">
    <source>
        <dbReference type="Proteomes" id="UP000352246"/>
    </source>
</evidence>
<dbReference type="EMBL" id="AAALRN010000001">
    <property type="protein sequence ID" value="EAD1184010.1"/>
    <property type="molecule type" value="Genomic_DNA"/>
</dbReference>